<name>A0A8J6LHD0_TENMO</name>
<dbReference type="Gene3D" id="3.15.10.30">
    <property type="entry name" value="Haemolymph juvenile hormone binding protein"/>
    <property type="match status" value="1"/>
</dbReference>
<dbReference type="Proteomes" id="UP000719412">
    <property type="component" value="Unassembled WGS sequence"/>
</dbReference>
<dbReference type="InterPro" id="IPR010562">
    <property type="entry name" value="Haemolymph_juvenile_hormone-bd"/>
</dbReference>
<feature type="signal peptide" evidence="1">
    <location>
        <begin position="1"/>
        <end position="18"/>
    </location>
</feature>
<dbReference type="PANTHER" id="PTHR11008">
    <property type="entry name" value="PROTEIN TAKEOUT-LIKE PROTEIN"/>
    <property type="match status" value="1"/>
</dbReference>
<sequence>MRVTVVVCLLVASCAGVALPPNFQKCNRNQPDLKECLLKAAQNGISQLTRAYEEVNIPNVHPLDVAEILIGAGTDPAEVEKEFGGCKLDGFHEMKVDKFEFDFEGKTLTIAGTFPEHRLGCPKDLDGNVLLVPINGTEPSTLVLSE</sequence>
<keyword evidence="3" id="KW-1185">Reference proteome</keyword>
<gene>
    <name evidence="2" type="ORF">GEV33_000666</name>
</gene>
<dbReference type="PANTHER" id="PTHR11008:SF32">
    <property type="entry name" value="CIRCADIAN CLOCK-CONTROLLED PROTEIN DAYWAKE-RELATED"/>
    <property type="match status" value="1"/>
</dbReference>
<dbReference type="AlphaFoldDB" id="A0A8J6LHD0"/>
<comment type="caution">
    <text evidence="2">The sequence shown here is derived from an EMBL/GenBank/DDBJ whole genome shotgun (WGS) entry which is preliminary data.</text>
</comment>
<dbReference type="InterPro" id="IPR038606">
    <property type="entry name" value="To_sf"/>
</dbReference>
<evidence type="ECO:0000256" key="1">
    <source>
        <dbReference type="SAM" id="SignalP"/>
    </source>
</evidence>
<keyword evidence="1" id="KW-0732">Signal</keyword>
<feature type="chain" id="PRO_5035322563" evidence="1">
    <location>
        <begin position="19"/>
        <end position="146"/>
    </location>
</feature>
<reference evidence="2" key="2">
    <citation type="submission" date="2021-08" db="EMBL/GenBank/DDBJ databases">
        <authorList>
            <person name="Eriksson T."/>
        </authorList>
    </citation>
    <scope>NUCLEOTIDE SEQUENCE</scope>
    <source>
        <strain evidence="2">Stoneville</strain>
        <tissue evidence="2">Whole head</tissue>
    </source>
</reference>
<evidence type="ECO:0000313" key="3">
    <source>
        <dbReference type="Proteomes" id="UP000719412"/>
    </source>
</evidence>
<dbReference type="EMBL" id="JABDTM020004175">
    <property type="protein sequence ID" value="KAH0822125.1"/>
    <property type="molecule type" value="Genomic_DNA"/>
</dbReference>
<reference evidence="2" key="1">
    <citation type="journal article" date="2020" name="J Insects Food Feed">
        <title>The yellow mealworm (Tenebrio molitor) genome: a resource for the emerging insects as food and feed industry.</title>
        <authorList>
            <person name="Eriksson T."/>
            <person name="Andere A."/>
            <person name="Kelstrup H."/>
            <person name="Emery V."/>
            <person name="Picard C."/>
        </authorList>
    </citation>
    <scope>NUCLEOTIDE SEQUENCE</scope>
    <source>
        <strain evidence="2">Stoneville</strain>
        <tissue evidence="2">Whole head</tissue>
    </source>
</reference>
<evidence type="ECO:0000313" key="2">
    <source>
        <dbReference type="EMBL" id="KAH0822125.1"/>
    </source>
</evidence>
<organism evidence="2 3">
    <name type="scientific">Tenebrio molitor</name>
    <name type="common">Yellow mealworm beetle</name>
    <dbReference type="NCBI Taxonomy" id="7067"/>
    <lineage>
        <taxon>Eukaryota</taxon>
        <taxon>Metazoa</taxon>
        <taxon>Ecdysozoa</taxon>
        <taxon>Arthropoda</taxon>
        <taxon>Hexapoda</taxon>
        <taxon>Insecta</taxon>
        <taxon>Pterygota</taxon>
        <taxon>Neoptera</taxon>
        <taxon>Endopterygota</taxon>
        <taxon>Coleoptera</taxon>
        <taxon>Polyphaga</taxon>
        <taxon>Cucujiformia</taxon>
        <taxon>Tenebrionidae</taxon>
        <taxon>Tenebrio</taxon>
    </lineage>
</organism>
<protein>
    <submittedName>
        <fullName evidence="2">Uncharacterized protein</fullName>
    </submittedName>
</protein>
<dbReference type="GO" id="GO:0005615">
    <property type="term" value="C:extracellular space"/>
    <property type="evidence" value="ECO:0007669"/>
    <property type="project" value="TreeGrafter"/>
</dbReference>
<proteinExistence type="predicted"/>
<dbReference type="Pfam" id="PF06585">
    <property type="entry name" value="JHBP"/>
    <property type="match status" value="1"/>
</dbReference>
<accession>A0A8J6LHD0</accession>